<comment type="caution">
    <text evidence="6">The sequence shown here is derived from an EMBL/GenBank/DDBJ whole genome shotgun (WGS) entry which is preliminary data.</text>
</comment>
<accession>A0A978UX64</accession>
<dbReference type="InterPro" id="IPR001509">
    <property type="entry name" value="Epimerase_deHydtase"/>
</dbReference>
<dbReference type="Pfam" id="PF01370">
    <property type="entry name" value="Epimerase"/>
    <property type="match status" value="2"/>
</dbReference>
<dbReference type="Proteomes" id="UP000813462">
    <property type="component" value="Unassembled WGS sequence"/>
</dbReference>
<evidence type="ECO:0000259" key="5">
    <source>
        <dbReference type="Pfam" id="PF01370"/>
    </source>
</evidence>
<dbReference type="PANTHER" id="PTHR10366">
    <property type="entry name" value="NAD DEPENDENT EPIMERASE/DEHYDRATASE"/>
    <property type="match status" value="1"/>
</dbReference>
<dbReference type="InterPro" id="IPR050425">
    <property type="entry name" value="NAD(P)_dehydrat-like"/>
</dbReference>
<gene>
    <name evidence="6" type="ORF">FEM48_Zijuj08G0052100</name>
</gene>
<reference evidence="6" key="1">
    <citation type="journal article" date="2021" name="Front. Plant Sci.">
        <title>Chromosome-Scale Genome Assembly for Chinese Sour Jujube and Insights Into Its Genome Evolution and Domestication Signature.</title>
        <authorList>
            <person name="Shen L.-Y."/>
            <person name="Luo H."/>
            <person name="Wang X.-L."/>
            <person name="Wang X.-M."/>
            <person name="Qiu X.-J."/>
            <person name="Liu H."/>
            <person name="Zhou S.-S."/>
            <person name="Jia K.-H."/>
            <person name="Nie S."/>
            <person name="Bao Y.-T."/>
            <person name="Zhang R.-G."/>
            <person name="Yun Q.-Z."/>
            <person name="Chai Y.-H."/>
            <person name="Lu J.-Y."/>
            <person name="Li Y."/>
            <person name="Zhao S.-W."/>
            <person name="Mao J.-F."/>
            <person name="Jia S.-G."/>
            <person name="Mao Y.-M."/>
        </authorList>
    </citation>
    <scope>NUCLEOTIDE SEQUENCE</scope>
    <source>
        <strain evidence="6">AT0</strain>
        <tissue evidence="6">Leaf</tissue>
    </source>
</reference>
<evidence type="ECO:0000256" key="4">
    <source>
        <dbReference type="SAM" id="Phobius"/>
    </source>
</evidence>
<dbReference type="AlphaFoldDB" id="A0A978UX64"/>
<keyword evidence="1" id="KW-0521">NADP</keyword>
<evidence type="ECO:0000256" key="1">
    <source>
        <dbReference type="ARBA" id="ARBA00022857"/>
    </source>
</evidence>
<keyword evidence="4" id="KW-0472">Membrane</keyword>
<dbReference type="SUPFAM" id="SSF51735">
    <property type="entry name" value="NAD(P)-binding Rossmann-fold domains"/>
    <property type="match status" value="3"/>
</dbReference>
<comment type="similarity">
    <text evidence="3">Belongs to the NAD(P)-dependent epimerase/dehydratase family. Dihydroflavonol-4-reductase subfamily.</text>
</comment>
<evidence type="ECO:0000256" key="3">
    <source>
        <dbReference type="ARBA" id="ARBA00023445"/>
    </source>
</evidence>
<dbReference type="FunFam" id="3.40.50.720:FF:000085">
    <property type="entry name" value="Dihydroflavonol reductase"/>
    <property type="match status" value="2"/>
</dbReference>
<dbReference type="InterPro" id="IPR036291">
    <property type="entry name" value="NAD(P)-bd_dom_sf"/>
</dbReference>
<feature type="domain" description="NAD-dependent epimerase/dehydratase" evidence="5">
    <location>
        <begin position="8"/>
        <end position="231"/>
    </location>
</feature>
<feature type="domain" description="NAD-dependent epimerase/dehydratase" evidence="5">
    <location>
        <begin position="484"/>
        <end position="729"/>
    </location>
</feature>
<keyword evidence="2" id="KW-0560">Oxidoreductase</keyword>
<dbReference type="EMBL" id="JAEACU010000008">
    <property type="protein sequence ID" value="KAH7519580.1"/>
    <property type="molecule type" value="Genomic_DNA"/>
</dbReference>
<organism evidence="6 7">
    <name type="scientific">Ziziphus jujuba var. spinosa</name>
    <dbReference type="NCBI Taxonomy" id="714518"/>
    <lineage>
        <taxon>Eukaryota</taxon>
        <taxon>Viridiplantae</taxon>
        <taxon>Streptophyta</taxon>
        <taxon>Embryophyta</taxon>
        <taxon>Tracheophyta</taxon>
        <taxon>Spermatophyta</taxon>
        <taxon>Magnoliopsida</taxon>
        <taxon>eudicotyledons</taxon>
        <taxon>Gunneridae</taxon>
        <taxon>Pentapetalae</taxon>
        <taxon>rosids</taxon>
        <taxon>fabids</taxon>
        <taxon>Rosales</taxon>
        <taxon>Rhamnaceae</taxon>
        <taxon>Paliureae</taxon>
        <taxon>Ziziphus</taxon>
    </lineage>
</organism>
<name>A0A978UX64_ZIZJJ</name>
<evidence type="ECO:0000313" key="7">
    <source>
        <dbReference type="Proteomes" id="UP000813462"/>
    </source>
</evidence>
<keyword evidence="4" id="KW-1133">Transmembrane helix</keyword>
<feature type="transmembrane region" description="Helical" evidence="4">
    <location>
        <begin position="370"/>
        <end position="388"/>
    </location>
</feature>
<evidence type="ECO:0000313" key="6">
    <source>
        <dbReference type="EMBL" id="KAH7519580.1"/>
    </source>
</evidence>
<dbReference type="GO" id="GO:0016616">
    <property type="term" value="F:oxidoreductase activity, acting on the CH-OH group of donors, NAD or NADP as acceptor"/>
    <property type="evidence" value="ECO:0007669"/>
    <property type="project" value="TreeGrafter"/>
</dbReference>
<evidence type="ECO:0000256" key="2">
    <source>
        <dbReference type="ARBA" id="ARBA00023002"/>
    </source>
</evidence>
<dbReference type="Gene3D" id="3.40.50.720">
    <property type="entry name" value="NAD(P)-binding Rossmann-like Domain"/>
    <property type="match status" value="3"/>
</dbReference>
<proteinExistence type="inferred from homology"/>
<dbReference type="PANTHER" id="PTHR10366:SF563">
    <property type="entry name" value="CINNAMOYL-COA REDUCTASE 16"/>
    <property type="match status" value="1"/>
</dbReference>
<sequence length="802" mass="89395">MATEKGTVCVTGGTGFIGSWLIFRLLDQGYSVRTTVRSDPDLSNPESFDSAMEGCTGVFLVATPVDFEDREPEEIVTERSVNGAIGILKACLNSKTVKRIVYTSSASTVQFTSNKDVKEVDERFWSDVDYIKALRPYGGSYVLSKTLTEKAVLEFSDKNGLGVVTLIPSFVVGPFICPKLPGSVRTSLALVYGNVEEYKFIVDLSMVHVEDVARAHIFLFEHGDAKGRYNCSADEITIQKMSELLSAKYPEFEIPSKDSLKEIEGYKIPSVSSKKLLDCGFKFEYGIEDMFSGAIQCCKEKGYLTSEGGESWATEKGTICVTRGTGFIGSWIILRLLDHGYSVITTVRSDPGKPLVSQTQLQNRFAEQSFFFMFFFFFWAAALLEFSYNQREEHQERSKSSMRISATRKALMQPSKGAQESSTWPPHIFYEVVVVYNASNGVLVMQENFPSISSKKLLDCGFKFEYGVEECWLTRDMATGKGIVCVTGGTGFIGSWIILRLLDHGYSVRTTVRSHPEQKKDLSFLTSLPGASERLQIFYADLSNPESFDAAIEGCTGVFHVATPLNFGEPEEIVTKTAVDGAIGILKACLKSKTVKRVVYTSSAATVQFTSNKDVEEVDERFWSDVDYLKTLKSFWSSYAISKTLTERAVLEFSDKNGLDVVTVIPSFVVGPFICPKLPGSVRTTLALVFGNEEEYAFISNVSMVHVDDVARAHIFLFEHGDAKGRYNCSSNEITIEKMAELLSAKYPEFKMPSKDFLKEIKGYKFPSMSSKKLLDYGFKFEHGVEEMFGDAIRCCKEKGYL</sequence>
<dbReference type="CDD" id="cd08958">
    <property type="entry name" value="FR_SDR_e"/>
    <property type="match status" value="2"/>
</dbReference>
<keyword evidence="4" id="KW-0812">Transmembrane</keyword>
<protein>
    <recommendedName>
        <fullName evidence="5">NAD-dependent epimerase/dehydratase domain-containing protein</fullName>
    </recommendedName>
</protein>